<feature type="domain" description="Thioester reductase (TE)" evidence="2">
    <location>
        <begin position="2"/>
        <end position="109"/>
    </location>
</feature>
<dbReference type="SUPFAM" id="SSF51735">
    <property type="entry name" value="NAD(P)-binding Rossmann-fold domains"/>
    <property type="match status" value="1"/>
</dbReference>
<accession>A0A4Y2X7I9</accession>
<keyword evidence="1" id="KW-0560">Oxidoreductase</keyword>
<evidence type="ECO:0000259" key="2">
    <source>
        <dbReference type="Pfam" id="PF07993"/>
    </source>
</evidence>
<protein>
    <recommendedName>
        <fullName evidence="1">Fatty acyl-CoA reductase</fullName>
        <ecNumber evidence="1">1.2.1.84</ecNumber>
    </recommendedName>
</protein>
<keyword evidence="1" id="KW-0444">Lipid biosynthesis</keyword>
<evidence type="ECO:0000256" key="1">
    <source>
        <dbReference type="RuleBase" id="RU363097"/>
    </source>
</evidence>
<keyword evidence="1" id="KW-0443">Lipid metabolism</keyword>
<dbReference type="OrthoDB" id="6422683at2759"/>
<dbReference type="GO" id="GO:0080019">
    <property type="term" value="F:alcohol-forming very long-chain fatty acyl-CoA reductase activity"/>
    <property type="evidence" value="ECO:0007669"/>
    <property type="project" value="InterPro"/>
</dbReference>
<evidence type="ECO:0000313" key="3">
    <source>
        <dbReference type="EMBL" id="GBO44137.1"/>
    </source>
</evidence>
<dbReference type="EC" id="1.2.1.84" evidence="1"/>
<gene>
    <name evidence="3" type="primary">FAR2_0</name>
    <name evidence="3" type="ORF">AVEN_90801_1</name>
</gene>
<comment type="function">
    <text evidence="1">Catalyzes the reduction of fatty acyl-CoA to fatty alcohols.</text>
</comment>
<evidence type="ECO:0000313" key="4">
    <source>
        <dbReference type="Proteomes" id="UP000499080"/>
    </source>
</evidence>
<dbReference type="AlphaFoldDB" id="A0A4Y2X7I9"/>
<comment type="catalytic activity">
    <reaction evidence="1">
        <text>a long-chain fatty acyl-CoA + 2 NADPH + 2 H(+) = a long-chain primary fatty alcohol + 2 NADP(+) + CoA</text>
        <dbReference type="Rhea" id="RHEA:52716"/>
        <dbReference type="ChEBI" id="CHEBI:15378"/>
        <dbReference type="ChEBI" id="CHEBI:57287"/>
        <dbReference type="ChEBI" id="CHEBI:57783"/>
        <dbReference type="ChEBI" id="CHEBI:58349"/>
        <dbReference type="ChEBI" id="CHEBI:77396"/>
        <dbReference type="ChEBI" id="CHEBI:83139"/>
        <dbReference type="EC" id="1.2.1.84"/>
    </reaction>
</comment>
<dbReference type="GO" id="GO:0005777">
    <property type="term" value="C:peroxisome"/>
    <property type="evidence" value="ECO:0007669"/>
    <property type="project" value="TreeGrafter"/>
</dbReference>
<dbReference type="PANTHER" id="PTHR11011">
    <property type="entry name" value="MALE STERILITY PROTEIN 2-RELATED"/>
    <property type="match status" value="1"/>
</dbReference>
<dbReference type="InterPro" id="IPR026055">
    <property type="entry name" value="FAR"/>
</dbReference>
<sequence length="120" mass="14089">MRKFEALVYTSTAYSNCNHTEFVLKEEIYRLPFRAEKFLDALKNDDDERLQEMHAHCKPDWPNTYTFSKCLAENVIMDTASDLPIAIIRPSIVGSTWKHPMPVSRKTNNLILLYKCEKYK</sequence>
<dbReference type="GO" id="GO:0035336">
    <property type="term" value="P:long-chain fatty-acyl-CoA metabolic process"/>
    <property type="evidence" value="ECO:0007669"/>
    <property type="project" value="TreeGrafter"/>
</dbReference>
<comment type="caution">
    <text evidence="3">The sequence shown here is derived from an EMBL/GenBank/DDBJ whole genome shotgun (WGS) entry which is preliminary data.</text>
</comment>
<dbReference type="PANTHER" id="PTHR11011:SF45">
    <property type="entry name" value="FATTY ACYL-COA REDUCTASE CG8306-RELATED"/>
    <property type="match status" value="1"/>
</dbReference>
<organism evidence="3 4">
    <name type="scientific">Araneus ventricosus</name>
    <name type="common">Orbweaver spider</name>
    <name type="synonym">Epeira ventricosa</name>
    <dbReference type="NCBI Taxonomy" id="182803"/>
    <lineage>
        <taxon>Eukaryota</taxon>
        <taxon>Metazoa</taxon>
        <taxon>Ecdysozoa</taxon>
        <taxon>Arthropoda</taxon>
        <taxon>Chelicerata</taxon>
        <taxon>Arachnida</taxon>
        <taxon>Araneae</taxon>
        <taxon>Araneomorphae</taxon>
        <taxon>Entelegynae</taxon>
        <taxon>Araneoidea</taxon>
        <taxon>Araneidae</taxon>
        <taxon>Araneus</taxon>
    </lineage>
</organism>
<dbReference type="InterPro" id="IPR013120">
    <property type="entry name" value="FAR_NAD-bd"/>
</dbReference>
<dbReference type="EMBL" id="BGPR01070756">
    <property type="protein sequence ID" value="GBO44137.1"/>
    <property type="molecule type" value="Genomic_DNA"/>
</dbReference>
<keyword evidence="1" id="KW-0521">NADP</keyword>
<proteinExistence type="inferred from homology"/>
<dbReference type="InterPro" id="IPR036291">
    <property type="entry name" value="NAD(P)-bd_dom_sf"/>
</dbReference>
<name>A0A4Y2X7I9_ARAVE</name>
<reference evidence="3 4" key="1">
    <citation type="journal article" date="2019" name="Sci. Rep.">
        <title>Orb-weaving spider Araneus ventricosus genome elucidates the spidroin gene catalogue.</title>
        <authorList>
            <person name="Kono N."/>
            <person name="Nakamura H."/>
            <person name="Ohtoshi R."/>
            <person name="Moran D.A.P."/>
            <person name="Shinohara A."/>
            <person name="Yoshida Y."/>
            <person name="Fujiwara M."/>
            <person name="Mori M."/>
            <person name="Tomita M."/>
            <person name="Arakawa K."/>
        </authorList>
    </citation>
    <scope>NUCLEOTIDE SEQUENCE [LARGE SCALE GENOMIC DNA]</scope>
</reference>
<keyword evidence="4" id="KW-1185">Reference proteome</keyword>
<dbReference type="Gene3D" id="3.40.50.720">
    <property type="entry name" value="NAD(P)-binding Rossmann-like Domain"/>
    <property type="match status" value="1"/>
</dbReference>
<dbReference type="Pfam" id="PF07993">
    <property type="entry name" value="NAD_binding_4"/>
    <property type="match status" value="1"/>
</dbReference>
<dbReference type="GO" id="GO:0102965">
    <property type="term" value="F:alcohol-forming long-chain fatty acyl-CoA reductase activity"/>
    <property type="evidence" value="ECO:0007669"/>
    <property type="project" value="UniProtKB-EC"/>
</dbReference>
<comment type="similarity">
    <text evidence="1">Belongs to the fatty acyl-CoA reductase family.</text>
</comment>
<dbReference type="Proteomes" id="UP000499080">
    <property type="component" value="Unassembled WGS sequence"/>
</dbReference>